<dbReference type="PANTHER" id="PTHR43677:SF11">
    <property type="entry name" value="ZINC-CONTAINING ALCOHOL DEHYDROGENASE"/>
    <property type="match status" value="1"/>
</dbReference>
<reference evidence="3" key="1">
    <citation type="submission" date="2016-06" db="EMBL/GenBank/DDBJ databases">
        <authorList>
            <person name="Varghese N."/>
            <person name="Submissions Spin"/>
        </authorList>
    </citation>
    <scope>NUCLEOTIDE SEQUENCE [LARGE SCALE GENOMIC DNA]</scope>
    <source>
        <strain evidence="3">DSM 45431</strain>
    </source>
</reference>
<dbReference type="InterPro" id="IPR013149">
    <property type="entry name" value="ADH-like_C"/>
</dbReference>
<dbReference type="PANTHER" id="PTHR43677">
    <property type="entry name" value="SHORT-CHAIN DEHYDROGENASE/REDUCTASE"/>
    <property type="match status" value="1"/>
</dbReference>
<dbReference type="InterPro" id="IPR013154">
    <property type="entry name" value="ADH-like_N"/>
</dbReference>
<dbReference type="SUPFAM" id="SSF51735">
    <property type="entry name" value="NAD(P)-binding Rossmann-fold domains"/>
    <property type="match status" value="1"/>
</dbReference>
<name>A0A1C6SCE4_9ACTN</name>
<proteinExistence type="predicted"/>
<accession>A0A1C6SCE4</accession>
<dbReference type="Pfam" id="PF00107">
    <property type="entry name" value="ADH_zinc_N"/>
    <property type="match status" value="1"/>
</dbReference>
<dbReference type="InterPro" id="IPR036291">
    <property type="entry name" value="NAD(P)-bd_dom_sf"/>
</dbReference>
<gene>
    <name evidence="2" type="ORF">GA0070624_3415</name>
</gene>
<dbReference type="EMBL" id="FMHV01000002">
    <property type="protein sequence ID" value="SCL27012.1"/>
    <property type="molecule type" value="Genomic_DNA"/>
</dbReference>
<dbReference type="AlphaFoldDB" id="A0A1C6SCE4"/>
<evidence type="ECO:0000313" key="2">
    <source>
        <dbReference type="EMBL" id="SCL27012.1"/>
    </source>
</evidence>
<feature type="domain" description="Enoyl reductase (ER)" evidence="1">
    <location>
        <begin position="4"/>
        <end position="320"/>
    </location>
</feature>
<dbReference type="STRING" id="568872.GA0070624_3415"/>
<keyword evidence="3" id="KW-1185">Reference proteome</keyword>
<dbReference type="InterPro" id="IPR051397">
    <property type="entry name" value="Zn-ADH-like_protein"/>
</dbReference>
<dbReference type="InterPro" id="IPR020843">
    <property type="entry name" value="ER"/>
</dbReference>
<dbReference type="GO" id="GO:0016491">
    <property type="term" value="F:oxidoreductase activity"/>
    <property type="evidence" value="ECO:0007669"/>
    <property type="project" value="InterPro"/>
</dbReference>
<dbReference type="Pfam" id="PF08240">
    <property type="entry name" value="ADH_N"/>
    <property type="match status" value="1"/>
</dbReference>
<dbReference type="Gene3D" id="3.40.50.720">
    <property type="entry name" value="NAD(P)-binding Rossmann-like Domain"/>
    <property type="match status" value="1"/>
</dbReference>
<dbReference type="InterPro" id="IPR011032">
    <property type="entry name" value="GroES-like_sf"/>
</dbReference>
<dbReference type="Proteomes" id="UP000199413">
    <property type="component" value="Unassembled WGS sequence"/>
</dbReference>
<dbReference type="Gene3D" id="3.90.180.10">
    <property type="entry name" value="Medium-chain alcohol dehydrogenases, catalytic domain"/>
    <property type="match status" value="1"/>
</dbReference>
<organism evidence="2 3">
    <name type="scientific">Micromonospora rhizosphaerae</name>
    <dbReference type="NCBI Taxonomy" id="568872"/>
    <lineage>
        <taxon>Bacteria</taxon>
        <taxon>Bacillati</taxon>
        <taxon>Actinomycetota</taxon>
        <taxon>Actinomycetes</taxon>
        <taxon>Micromonosporales</taxon>
        <taxon>Micromonosporaceae</taxon>
        <taxon>Micromonospora</taxon>
    </lineage>
</organism>
<evidence type="ECO:0000259" key="1">
    <source>
        <dbReference type="SMART" id="SM00829"/>
    </source>
</evidence>
<dbReference type="SMART" id="SM00829">
    <property type="entry name" value="PKS_ER"/>
    <property type="match status" value="1"/>
</dbReference>
<protein>
    <submittedName>
        <fullName evidence="2">NADPH:quinone reductase</fullName>
    </submittedName>
</protein>
<sequence>MRAALLKQLGRPPVVANIPIPTPKPGQALVRVTAAPLNPLDLLIASGHFYAGPPAIPYVPGAEGVGYVVQATSLTTGTRVRFETHAGYSGTGSLAEYVGVEESATLPIEEDLPDADAAALGVSALAGWVSLQWRAQLMPGERVLVLGATGAVGQIAIQAARLLGAGHVVAAARPGETLEALKDLGADAIVPLDSQDPVFLEAAFREAAGGPVDVTIDPLWGPPALAAIRATATMGRVVNLGQSAASEVPVSSAAVRGRMVAVLGYSNLVAPAHVLAAAYKKIIHHARRGDLRMHLSTFTLGDVAEAWVEQKASPHRKLVVVL</sequence>
<evidence type="ECO:0000313" key="3">
    <source>
        <dbReference type="Proteomes" id="UP000199413"/>
    </source>
</evidence>
<dbReference type="RefSeq" id="WP_176731736.1">
    <property type="nucleotide sequence ID" value="NZ_FMHV01000002.1"/>
</dbReference>
<dbReference type="SUPFAM" id="SSF50129">
    <property type="entry name" value="GroES-like"/>
    <property type="match status" value="1"/>
</dbReference>